<dbReference type="RefSeq" id="WP_089711821.1">
    <property type="nucleotide sequence ID" value="NZ_FMAR01000006.1"/>
</dbReference>
<comment type="similarity">
    <text evidence="1">Belongs to the UPF0111 family.</text>
</comment>
<dbReference type="STRING" id="1335309.GA0116948_10622"/>
<dbReference type="PANTHER" id="PTHR37298:SF1">
    <property type="entry name" value="UPF0111 PROTEIN YKAA"/>
    <property type="match status" value="1"/>
</dbReference>
<gene>
    <name evidence="2" type="ORF">GA0116948_10622</name>
</gene>
<sequence>MGGFNSFVKLFVPKDRVFYSLFEDVAATLVEMATVLVELVETKDISIRKDKANLIERLEHKNDDLTHRILVELSQNFITPFDREDIHYLASTLDDVADYIHGSSKRIDLYKVYDLNEHIRKLADLIYQGCVELSRAIPELRNMQNMRVITEACVKINSLENHADDIYDRAIADLFDEHSNNAGELIKMREIYQALELATDKCEDCANVIETIIIKYA</sequence>
<dbReference type="InterPro" id="IPR052912">
    <property type="entry name" value="UPF0111_domain"/>
</dbReference>
<dbReference type="AlphaFoldDB" id="A0A1C4DNR8"/>
<dbReference type="Pfam" id="PF01865">
    <property type="entry name" value="PhoU_div"/>
    <property type="match status" value="1"/>
</dbReference>
<proteinExistence type="inferred from homology"/>
<evidence type="ECO:0000313" key="2">
    <source>
        <dbReference type="EMBL" id="SCC33014.1"/>
    </source>
</evidence>
<dbReference type="InterPro" id="IPR018445">
    <property type="entry name" value="Put_Phosphate_transp_reg"/>
</dbReference>
<name>A0A1C4DNR8_9BACT</name>
<protein>
    <recommendedName>
        <fullName evidence="4">Phosphate transport regulator</fullName>
    </recommendedName>
</protein>
<dbReference type="InterPro" id="IPR038078">
    <property type="entry name" value="PhoU-like_sf"/>
</dbReference>
<keyword evidence="3" id="KW-1185">Reference proteome</keyword>
<dbReference type="Gene3D" id="1.20.58.220">
    <property type="entry name" value="Phosphate transport system protein phou homolog 2, domain 2"/>
    <property type="match status" value="1"/>
</dbReference>
<evidence type="ECO:0000256" key="1">
    <source>
        <dbReference type="ARBA" id="ARBA00008591"/>
    </source>
</evidence>
<reference evidence="2 3" key="1">
    <citation type="submission" date="2016-08" db="EMBL/GenBank/DDBJ databases">
        <authorList>
            <person name="Seilhamer J.J."/>
        </authorList>
    </citation>
    <scope>NUCLEOTIDE SEQUENCE [LARGE SCALE GENOMIC DNA]</scope>
    <source>
        <strain evidence="2 3">A37T2</strain>
    </source>
</reference>
<dbReference type="Proteomes" id="UP000242818">
    <property type="component" value="Unassembled WGS sequence"/>
</dbReference>
<evidence type="ECO:0000313" key="3">
    <source>
        <dbReference type="Proteomes" id="UP000242818"/>
    </source>
</evidence>
<dbReference type="EMBL" id="FMAR01000006">
    <property type="protein sequence ID" value="SCC33014.1"/>
    <property type="molecule type" value="Genomic_DNA"/>
</dbReference>
<dbReference type="OrthoDB" id="9797568at2"/>
<evidence type="ECO:0008006" key="4">
    <source>
        <dbReference type="Google" id="ProtNLM"/>
    </source>
</evidence>
<organism evidence="2 3">
    <name type="scientific">Chitinophaga costaii</name>
    <dbReference type="NCBI Taxonomy" id="1335309"/>
    <lineage>
        <taxon>Bacteria</taxon>
        <taxon>Pseudomonadati</taxon>
        <taxon>Bacteroidota</taxon>
        <taxon>Chitinophagia</taxon>
        <taxon>Chitinophagales</taxon>
        <taxon>Chitinophagaceae</taxon>
        <taxon>Chitinophaga</taxon>
    </lineage>
</organism>
<dbReference type="PANTHER" id="PTHR37298">
    <property type="entry name" value="UPF0111 PROTEIN YKAA"/>
    <property type="match status" value="1"/>
</dbReference>
<accession>A0A1C4DNR8</accession>